<protein>
    <submittedName>
        <fullName evidence="1">Uncharacterized protein</fullName>
    </submittedName>
</protein>
<comment type="caution">
    <text evidence="1">The sequence shown here is derived from an EMBL/GenBank/DDBJ whole genome shotgun (WGS) entry which is preliminary data.</text>
</comment>
<accession>A0A1F6LMA1</accession>
<evidence type="ECO:0000313" key="2">
    <source>
        <dbReference type="Proteomes" id="UP000176329"/>
    </source>
</evidence>
<proteinExistence type="predicted"/>
<dbReference type="Proteomes" id="UP000176329">
    <property type="component" value="Unassembled WGS sequence"/>
</dbReference>
<dbReference type="AlphaFoldDB" id="A0A1F6LMA1"/>
<evidence type="ECO:0000313" key="1">
    <source>
        <dbReference type="EMBL" id="OGH60527.1"/>
    </source>
</evidence>
<organism evidence="1 2">
    <name type="scientific">Candidatus Magasanikbacteria bacterium RIFCSPHIGHO2_01_FULL_50_8</name>
    <dbReference type="NCBI Taxonomy" id="1798674"/>
    <lineage>
        <taxon>Bacteria</taxon>
        <taxon>Candidatus Magasanikiibacteriota</taxon>
    </lineage>
</organism>
<reference evidence="1 2" key="1">
    <citation type="journal article" date="2016" name="Nat. Commun.">
        <title>Thousands of microbial genomes shed light on interconnected biogeochemical processes in an aquifer system.</title>
        <authorList>
            <person name="Anantharaman K."/>
            <person name="Brown C.T."/>
            <person name="Hug L.A."/>
            <person name="Sharon I."/>
            <person name="Castelle C.J."/>
            <person name="Probst A.J."/>
            <person name="Thomas B.C."/>
            <person name="Singh A."/>
            <person name="Wilkins M.J."/>
            <person name="Karaoz U."/>
            <person name="Brodie E.L."/>
            <person name="Williams K.H."/>
            <person name="Hubbard S.S."/>
            <person name="Banfield J.F."/>
        </authorList>
    </citation>
    <scope>NUCLEOTIDE SEQUENCE [LARGE SCALE GENOMIC DNA]</scope>
</reference>
<sequence>MTWLLIEPLVERGMRLRLVSEKSVWKKTVEIAAGEDVVVAIDRILRGVHECTEIIIRTNIGSFSASRSALVAASVLSATRGIPYTMVSASLETPDDVRRARAHATTKKFSYAHPPHITLPKND</sequence>
<name>A0A1F6LMA1_9BACT</name>
<gene>
    <name evidence="1" type="ORF">A2848_02785</name>
</gene>
<dbReference type="EMBL" id="MFPV01000057">
    <property type="protein sequence ID" value="OGH60527.1"/>
    <property type="molecule type" value="Genomic_DNA"/>
</dbReference>